<dbReference type="Pfam" id="PF01590">
    <property type="entry name" value="GAF"/>
    <property type="match status" value="1"/>
</dbReference>
<evidence type="ECO:0000313" key="3">
    <source>
        <dbReference type="Proteomes" id="UP000009081"/>
    </source>
</evidence>
<dbReference type="PANTHER" id="PTHR43102">
    <property type="entry name" value="SLR1143 PROTEIN"/>
    <property type="match status" value="1"/>
</dbReference>
<dbReference type="CDD" id="cd00093">
    <property type="entry name" value="HTH_XRE"/>
    <property type="match status" value="1"/>
</dbReference>
<dbReference type="SMART" id="SM00065">
    <property type="entry name" value="GAF"/>
    <property type="match status" value="1"/>
</dbReference>
<evidence type="ECO:0000259" key="1">
    <source>
        <dbReference type="PROSITE" id="PS50943"/>
    </source>
</evidence>
<dbReference type="Gene3D" id="1.10.260.40">
    <property type="entry name" value="lambda repressor-like DNA-binding domains"/>
    <property type="match status" value="1"/>
</dbReference>
<dbReference type="STRING" id="272630.MexAM1_META1p4197"/>
<dbReference type="eggNOG" id="COG1396">
    <property type="taxonomic scope" value="Bacteria"/>
</dbReference>
<dbReference type="Proteomes" id="UP000009081">
    <property type="component" value="Chromosome"/>
</dbReference>
<sequence>MQAMTRTALTWPMPPGQSESRRLAALHRLQLLDTPPDPAFDRITQLAQTLFDVPIALISLLDEDRQWFKAKCGLHVSGTPREQAFCNYTILHDSVFVVPDARAHADFALNPLVTGEPFIRFYAGAPLIVAPGTRIGSLCLIDRKLRAFNEEDSQLLARLAQVVTDEIWLRTLASGQNGVFPHFAQGRPRTETPSLITGLQVRAARAMLGWSIDELSLKTGLSPNTIKRMEADEQSRPSSPSTTVKIKEALEGEGIVFLGHDAADPGVQLVRKISNNKDQ</sequence>
<gene>
    <name evidence="2" type="ordered locus">MexAM1_META1p4197</name>
</gene>
<dbReference type="Gene3D" id="3.30.450.40">
    <property type="match status" value="1"/>
</dbReference>
<dbReference type="Pfam" id="PF01381">
    <property type="entry name" value="HTH_3"/>
    <property type="match status" value="1"/>
</dbReference>
<organism evidence="2 3">
    <name type="scientific">Methylorubrum extorquens (strain ATCC 14718 / DSM 1338 / JCM 2805 / NCIMB 9133 / AM1)</name>
    <name type="common">Methylobacterium extorquens</name>
    <dbReference type="NCBI Taxonomy" id="272630"/>
    <lineage>
        <taxon>Bacteria</taxon>
        <taxon>Pseudomonadati</taxon>
        <taxon>Pseudomonadota</taxon>
        <taxon>Alphaproteobacteria</taxon>
        <taxon>Hyphomicrobiales</taxon>
        <taxon>Methylobacteriaceae</taxon>
        <taxon>Methylorubrum</taxon>
    </lineage>
</organism>
<reference evidence="2 3" key="1">
    <citation type="journal article" date="2009" name="PLoS ONE">
        <title>Methylobacterium genome sequences: a reference blueprint to investigate microbial metabolism of C1 compounds from natural and industrial sources.</title>
        <authorList>
            <person name="Vuilleumier S."/>
            <person name="Chistoserdova L."/>
            <person name="Lee M.-C."/>
            <person name="Bringel F."/>
            <person name="Lajus A."/>
            <person name="Zhou Y."/>
            <person name="Gourion B."/>
            <person name="Barbe V."/>
            <person name="Chang J."/>
            <person name="Cruveiller S."/>
            <person name="Dossat C."/>
            <person name="Gillett W."/>
            <person name="Gruffaz C."/>
            <person name="Haugen E."/>
            <person name="Hourcade E."/>
            <person name="Levy R."/>
            <person name="Mangenot S."/>
            <person name="Muller E."/>
            <person name="Nadalig T."/>
            <person name="Pagni M."/>
            <person name="Penny C."/>
            <person name="Peyraud R."/>
            <person name="Robinson D.G."/>
            <person name="Roche D."/>
            <person name="Rouy Z."/>
            <person name="Saenampechek C."/>
            <person name="Salvignol G."/>
            <person name="Vallenet D."/>
            <person name="Wu Z."/>
            <person name="Marx C.J."/>
            <person name="Vorholt J.A."/>
            <person name="Olson M.V."/>
            <person name="Kaul R."/>
            <person name="Weissenbach J."/>
            <person name="Medigue C."/>
            <person name="Lidstrom M.E."/>
        </authorList>
    </citation>
    <scope>NUCLEOTIDE SEQUENCE [LARGE SCALE GENOMIC DNA]</scope>
    <source>
        <strain evidence="3">ATCC 14718 / DSM 1338 / JCM 2805 / NCIMB 9133 / AM1</strain>
    </source>
</reference>
<dbReference type="SUPFAM" id="SSF55781">
    <property type="entry name" value="GAF domain-like"/>
    <property type="match status" value="1"/>
</dbReference>
<dbReference type="InterPro" id="IPR029016">
    <property type="entry name" value="GAF-like_dom_sf"/>
</dbReference>
<protein>
    <recommendedName>
        <fullName evidence="1">HTH cro/C1-type domain-containing protein</fullName>
    </recommendedName>
</protein>
<dbReference type="PROSITE" id="PS50943">
    <property type="entry name" value="HTH_CROC1"/>
    <property type="match status" value="1"/>
</dbReference>
<dbReference type="eggNOG" id="COG2203">
    <property type="taxonomic scope" value="Bacteria"/>
</dbReference>
<dbReference type="KEGG" id="mea:Mex_1p4197"/>
<dbReference type="SUPFAM" id="SSF47413">
    <property type="entry name" value="lambda repressor-like DNA-binding domains"/>
    <property type="match status" value="1"/>
</dbReference>
<keyword evidence="3" id="KW-1185">Reference proteome</keyword>
<dbReference type="InterPro" id="IPR001387">
    <property type="entry name" value="Cro/C1-type_HTH"/>
</dbReference>
<dbReference type="InterPro" id="IPR010982">
    <property type="entry name" value="Lambda_DNA-bd_dom_sf"/>
</dbReference>
<dbReference type="SMART" id="SM00530">
    <property type="entry name" value="HTH_XRE"/>
    <property type="match status" value="1"/>
</dbReference>
<dbReference type="AlphaFoldDB" id="C5B219"/>
<dbReference type="EMBL" id="CP001510">
    <property type="protein sequence ID" value="ACS41836.1"/>
    <property type="molecule type" value="Genomic_DNA"/>
</dbReference>
<dbReference type="InterPro" id="IPR003018">
    <property type="entry name" value="GAF"/>
</dbReference>
<dbReference type="HOGENOM" id="CLU_078986_0_0_5"/>
<accession>C5B219</accession>
<proteinExistence type="predicted"/>
<feature type="domain" description="HTH cro/C1-type" evidence="1">
    <location>
        <begin position="201"/>
        <end position="238"/>
    </location>
</feature>
<dbReference type="GO" id="GO:0003677">
    <property type="term" value="F:DNA binding"/>
    <property type="evidence" value="ECO:0007669"/>
    <property type="project" value="InterPro"/>
</dbReference>
<name>C5B219_METEA</name>
<evidence type="ECO:0000313" key="2">
    <source>
        <dbReference type="EMBL" id="ACS41836.1"/>
    </source>
</evidence>
<dbReference type="PANTHER" id="PTHR43102:SF2">
    <property type="entry name" value="GAF DOMAIN-CONTAINING PROTEIN"/>
    <property type="match status" value="1"/>
</dbReference>